<organism evidence="1">
    <name type="scientific">Candidatus Kentrum sp. TC</name>
    <dbReference type="NCBI Taxonomy" id="2126339"/>
    <lineage>
        <taxon>Bacteria</taxon>
        <taxon>Pseudomonadati</taxon>
        <taxon>Pseudomonadota</taxon>
        <taxon>Gammaproteobacteria</taxon>
        <taxon>Candidatus Kentrum</taxon>
    </lineage>
</organism>
<dbReference type="AlphaFoldDB" id="A0A451A2S5"/>
<gene>
    <name evidence="1" type="ORF">BECKTC1821F_GA0114240_10451</name>
</gene>
<sequence length="75" mass="8399">MNVVNLEGGNGRGPMIRNTSACLRNRFHHSRLEVPAPREYAPRAMPRYMGGLGISTSRGWDTFRLFLGTLPGNLR</sequence>
<dbReference type="EMBL" id="CAADFW010000045">
    <property type="protein sequence ID" value="VFK60335.1"/>
    <property type="molecule type" value="Genomic_DNA"/>
</dbReference>
<protein>
    <submittedName>
        <fullName evidence="1">Uncharacterized protein</fullName>
    </submittedName>
</protein>
<evidence type="ECO:0000313" key="1">
    <source>
        <dbReference type="EMBL" id="VFK60335.1"/>
    </source>
</evidence>
<accession>A0A451A2S5</accession>
<proteinExistence type="predicted"/>
<name>A0A451A2S5_9GAMM</name>
<reference evidence="1" key="1">
    <citation type="submission" date="2019-02" db="EMBL/GenBank/DDBJ databases">
        <authorList>
            <person name="Gruber-Vodicka R. H."/>
            <person name="Seah K. B. B."/>
        </authorList>
    </citation>
    <scope>NUCLEOTIDE SEQUENCE</scope>
    <source>
        <strain evidence="1">BECK_BZ126</strain>
    </source>
</reference>